<gene>
    <name evidence="1" type="ORF">EDC22_101462</name>
</gene>
<keyword evidence="2" id="KW-1185">Reference proteome</keyword>
<accession>A0A4R3MIX7</accession>
<comment type="caution">
    <text evidence="1">The sequence shown here is derived from an EMBL/GenBank/DDBJ whole genome shotgun (WGS) entry which is preliminary data.</text>
</comment>
<proteinExistence type="predicted"/>
<protein>
    <submittedName>
        <fullName evidence="1">Uncharacterized protein</fullName>
    </submittedName>
</protein>
<reference evidence="1 2" key="1">
    <citation type="submission" date="2019-03" db="EMBL/GenBank/DDBJ databases">
        <title>Genomic Encyclopedia of Type Strains, Phase IV (KMG-IV): sequencing the most valuable type-strain genomes for metagenomic binning, comparative biology and taxonomic classification.</title>
        <authorList>
            <person name="Goeker M."/>
        </authorList>
    </citation>
    <scope>NUCLEOTIDE SEQUENCE [LARGE SCALE GENOMIC DNA]</scope>
    <source>
        <strain evidence="1 2">DSM 19345</strain>
    </source>
</reference>
<organism evidence="1 2">
    <name type="scientific">Tepidamorphus gemmatus</name>
    <dbReference type="NCBI Taxonomy" id="747076"/>
    <lineage>
        <taxon>Bacteria</taxon>
        <taxon>Pseudomonadati</taxon>
        <taxon>Pseudomonadota</taxon>
        <taxon>Alphaproteobacteria</taxon>
        <taxon>Hyphomicrobiales</taxon>
        <taxon>Tepidamorphaceae</taxon>
        <taxon>Tepidamorphus</taxon>
    </lineage>
</organism>
<dbReference type="EMBL" id="SMAK01000001">
    <property type="protein sequence ID" value="TCT13592.1"/>
    <property type="molecule type" value="Genomic_DNA"/>
</dbReference>
<sequence length="62" mass="6173">MNEALPAVHGACTSRCSARCPLSDAAGAVGETVERGTLFAVGRSGATVDIGEAADIREVVGV</sequence>
<evidence type="ECO:0000313" key="2">
    <source>
        <dbReference type="Proteomes" id="UP000295678"/>
    </source>
</evidence>
<evidence type="ECO:0000313" key="1">
    <source>
        <dbReference type="EMBL" id="TCT13592.1"/>
    </source>
</evidence>
<name>A0A4R3MIX7_9HYPH</name>
<dbReference type="AlphaFoldDB" id="A0A4R3MIX7"/>
<dbReference type="Proteomes" id="UP000295678">
    <property type="component" value="Unassembled WGS sequence"/>
</dbReference>